<evidence type="ECO:0000313" key="2">
    <source>
        <dbReference type="Proteomes" id="UP000039865"/>
    </source>
</evidence>
<dbReference type="AlphaFoldDB" id="A0A078AQ48"/>
<keyword evidence="2" id="KW-1185">Reference proteome</keyword>
<name>A0A078AQ48_STYLE</name>
<proteinExistence type="predicted"/>
<dbReference type="Proteomes" id="UP000039865">
    <property type="component" value="Unassembled WGS sequence"/>
</dbReference>
<protein>
    <submittedName>
        <fullName evidence="1">Uncharacterized protein</fullName>
    </submittedName>
</protein>
<dbReference type="EMBL" id="CCKQ01012675">
    <property type="protein sequence ID" value="CDW84294.1"/>
    <property type="molecule type" value="Genomic_DNA"/>
</dbReference>
<gene>
    <name evidence="1" type="primary">Contig115.g140</name>
    <name evidence="1" type="ORF">STYLEM_13354</name>
</gene>
<evidence type="ECO:0000313" key="1">
    <source>
        <dbReference type="EMBL" id="CDW84294.1"/>
    </source>
</evidence>
<sequence>MEQIQTMSSILPSGYQQPINYNCYQAQSFQQQAQQPIQQTQVEIDAFCNFKALLFAYQNAQSPIDQNSVSLQIINFLQAIPNQVQILYQSLMKADNSQLICLCCQLLTQSFNTVTYLDFNRQCQDISTDAAKHGVKGLFEHLLQISFQSDNLQNSTKEFDVIHRTMVKFAINFWIENQCFQTYIQQIKSEFQNLSGQNQTDQEVIRKRQTILKIFKTFLEELKLITVFENSISEFQSEELTDLSQRNYQTVLLFKQTSLPDIFYVLQESFNQSRVVMQQSGGQILNDKEFFQTFKIITKILSYCLKLIITPIRKSINQIAIKIESFDQSQQVVKLFCNLSNIVELSALVIQLGNLNKDAADRLFHLIKLMVFSLDQADLEQTAAQQLVQAIVRMLESGVIQRHDVLKLLSRIDIHLPLIKLDQQSALQWLKLLCHHTQFNKDDILNAYLNSIETWQSIIRTLEKVDTQETDFIRLQLFTQFQIVQQNILDGLETNTAIFQLDSLEEILNQPSHLKIIIKSIIEINLCSAKLVFDYLQAQLQSLKNKQNQGVLTNSLINQLSWTYQTFGILLVAIVEKLDSACHQQLQSERAQTAILVADLILREFIFYQQLDFIPFPQLTNERISSRFRLSLQFALKEFAKCLLTQKMKYQLQGEFIQNLAHYMKLDNPNFILATLLQYCLTSISKNVDLITIKDIEANHVAQLSQEYNLKIIQYLTSAKPQSNRENQCLTIRNFQMDQSIIMDLINYLSNLILQQSPYQESPDLKMSIVFYQYLKLLNQLQGFYSGIFRAGQYRFLMNKLIEELRESLLIEVENVEQWVEKPDNLIQFSRRMLSFLKETSSDRDSRIQQDNSLYIQNVNYLNFGYLMVHKLIRVLAIINLDSPQSKEQGISILRKSIQTYINLGQNNFLLAKDLESLSLLREKIRELSKVIFEGLIKLVNPTQIMQYPEVFQKLVYGFISQQFERNIQSLIELTYENQGLSAFIMKVVQIGHMSTLNSIFQFSNICLEQLYSKFQMRERIIATWINQLIIKEQDSFKSLAKQIFLAILRGSKSGLQTKIEIYNYLVQIMNQPESKVKLGVKASRIFNQILKPNSDQPKAAQNIAQQ</sequence>
<dbReference type="InParanoid" id="A0A078AQ48"/>
<organism evidence="1 2">
    <name type="scientific">Stylonychia lemnae</name>
    <name type="common">Ciliate</name>
    <dbReference type="NCBI Taxonomy" id="5949"/>
    <lineage>
        <taxon>Eukaryota</taxon>
        <taxon>Sar</taxon>
        <taxon>Alveolata</taxon>
        <taxon>Ciliophora</taxon>
        <taxon>Intramacronucleata</taxon>
        <taxon>Spirotrichea</taxon>
        <taxon>Stichotrichia</taxon>
        <taxon>Sporadotrichida</taxon>
        <taxon>Oxytrichidae</taxon>
        <taxon>Stylonychinae</taxon>
        <taxon>Stylonychia</taxon>
    </lineage>
</organism>
<accession>A0A078AQ48</accession>
<reference evidence="1 2" key="1">
    <citation type="submission" date="2014-06" db="EMBL/GenBank/DDBJ databases">
        <authorList>
            <person name="Swart Estienne"/>
        </authorList>
    </citation>
    <scope>NUCLEOTIDE SEQUENCE [LARGE SCALE GENOMIC DNA]</scope>
    <source>
        <strain evidence="1 2">130c</strain>
    </source>
</reference>